<gene>
    <name evidence="6" type="ORF">A2008_05005</name>
</gene>
<dbReference type="GO" id="GO:0046872">
    <property type="term" value="F:metal ion binding"/>
    <property type="evidence" value="ECO:0007669"/>
    <property type="project" value="InterPro"/>
</dbReference>
<sequence length="387" mass="45232">MNYVYISPHFPPNFYNFCVRLKEAGANVLGLADEHYDNLKPELKWSLKEYYRVKNMHSYEQLVSACGYFTHRYGKIDRIDSHNEYWLQTEAALRTDFNVFGVKNDTILDMKCKSRMKKKFIEAGVEVARGVLINRTQDAFDFIKEVGYPVVAKPDNGVGAADTYKIHNKEELEMFLNTRHQTVYIMEEFIVGKIFTFDGLVDKSGNLVFFTSHTYSDGIMEAVNDDSHVFYYSLRDIPKDLEEAGRNTLKVFGVKEKIFHFEFFRRQKDNKIVALEVNMRPPGGLTTDMFNFANDIDIYREWANVVLYNEFRTHYERKYHCCYIGRKNSKNYAYSHDAIMCEFGDNIAHHEQIFSVFSAALGDYGYLARAESLDKIKEIVHFAHQLK</sequence>
<evidence type="ECO:0000256" key="3">
    <source>
        <dbReference type="ARBA" id="ARBA00022840"/>
    </source>
</evidence>
<reference evidence="6 7" key="1">
    <citation type="journal article" date="2016" name="Nat. Commun.">
        <title>Thousands of microbial genomes shed light on interconnected biogeochemical processes in an aquifer system.</title>
        <authorList>
            <person name="Anantharaman K."/>
            <person name="Brown C.T."/>
            <person name="Hug L.A."/>
            <person name="Sharon I."/>
            <person name="Castelle C.J."/>
            <person name="Probst A.J."/>
            <person name="Thomas B.C."/>
            <person name="Singh A."/>
            <person name="Wilkins M.J."/>
            <person name="Karaoz U."/>
            <person name="Brodie E.L."/>
            <person name="Williams K.H."/>
            <person name="Hubbard S.S."/>
            <person name="Banfield J.F."/>
        </authorList>
    </citation>
    <scope>NUCLEOTIDE SEQUENCE [LARGE SCALE GENOMIC DNA]</scope>
</reference>
<dbReference type="Gene3D" id="3.40.50.20">
    <property type="match status" value="1"/>
</dbReference>
<dbReference type="PANTHER" id="PTHR43585:SF2">
    <property type="entry name" value="ATP-GRASP ENZYME FSQD"/>
    <property type="match status" value="1"/>
</dbReference>
<evidence type="ECO:0000313" key="7">
    <source>
        <dbReference type="Proteomes" id="UP000178735"/>
    </source>
</evidence>
<dbReference type="InterPro" id="IPR052032">
    <property type="entry name" value="ATP-dep_AA_Ligase"/>
</dbReference>
<dbReference type="AlphaFoldDB" id="A0A1F7WFG3"/>
<name>A0A1F7WFG3_9BACT</name>
<evidence type="ECO:0000256" key="1">
    <source>
        <dbReference type="ARBA" id="ARBA00022598"/>
    </source>
</evidence>
<dbReference type="InterPro" id="IPR011761">
    <property type="entry name" value="ATP-grasp"/>
</dbReference>
<evidence type="ECO:0000313" key="6">
    <source>
        <dbReference type="EMBL" id="OGM01572.1"/>
    </source>
</evidence>
<dbReference type="Proteomes" id="UP000178735">
    <property type="component" value="Unassembled WGS sequence"/>
</dbReference>
<dbReference type="Pfam" id="PF13535">
    <property type="entry name" value="ATP-grasp_4"/>
    <property type="match status" value="1"/>
</dbReference>
<dbReference type="Gene3D" id="3.30.1490.20">
    <property type="entry name" value="ATP-grasp fold, A domain"/>
    <property type="match status" value="1"/>
</dbReference>
<keyword evidence="1 6" id="KW-0436">Ligase</keyword>
<dbReference type="PROSITE" id="PS50975">
    <property type="entry name" value="ATP_GRASP"/>
    <property type="match status" value="1"/>
</dbReference>
<evidence type="ECO:0000259" key="5">
    <source>
        <dbReference type="PROSITE" id="PS50975"/>
    </source>
</evidence>
<dbReference type="GO" id="GO:0016874">
    <property type="term" value="F:ligase activity"/>
    <property type="evidence" value="ECO:0007669"/>
    <property type="project" value="UniProtKB-KW"/>
</dbReference>
<dbReference type="EMBL" id="MGFH01000233">
    <property type="protein sequence ID" value="OGM01572.1"/>
    <property type="molecule type" value="Genomic_DNA"/>
</dbReference>
<feature type="domain" description="ATP-grasp" evidence="5">
    <location>
        <begin position="117"/>
        <end position="307"/>
    </location>
</feature>
<accession>A0A1F7WFG3</accession>
<evidence type="ECO:0000256" key="4">
    <source>
        <dbReference type="PROSITE-ProRule" id="PRU00409"/>
    </source>
</evidence>
<organism evidence="6 7">
    <name type="scientific">Candidatus Wallbacteria bacterium GWC2_49_35</name>
    <dbReference type="NCBI Taxonomy" id="1817813"/>
    <lineage>
        <taxon>Bacteria</taxon>
        <taxon>Candidatus Walliibacteriota</taxon>
    </lineage>
</organism>
<dbReference type="Gene3D" id="3.30.470.20">
    <property type="entry name" value="ATP-grasp fold, B domain"/>
    <property type="match status" value="1"/>
</dbReference>
<evidence type="ECO:0000256" key="2">
    <source>
        <dbReference type="ARBA" id="ARBA00022741"/>
    </source>
</evidence>
<keyword evidence="3 4" id="KW-0067">ATP-binding</keyword>
<dbReference type="PANTHER" id="PTHR43585">
    <property type="entry name" value="FUMIPYRROLE BIOSYNTHESIS PROTEIN C"/>
    <property type="match status" value="1"/>
</dbReference>
<dbReference type="SUPFAM" id="SSF56059">
    <property type="entry name" value="Glutathione synthetase ATP-binding domain-like"/>
    <property type="match status" value="1"/>
</dbReference>
<dbReference type="STRING" id="1817813.A2008_05005"/>
<comment type="caution">
    <text evidence="6">The sequence shown here is derived from an EMBL/GenBank/DDBJ whole genome shotgun (WGS) entry which is preliminary data.</text>
</comment>
<proteinExistence type="predicted"/>
<dbReference type="GO" id="GO:0005524">
    <property type="term" value="F:ATP binding"/>
    <property type="evidence" value="ECO:0007669"/>
    <property type="project" value="UniProtKB-UniRule"/>
</dbReference>
<keyword evidence="2 4" id="KW-0547">Nucleotide-binding</keyword>
<protein>
    <submittedName>
        <fullName evidence="6">Carboxylate--amine ligase</fullName>
    </submittedName>
</protein>
<dbReference type="InterPro" id="IPR013815">
    <property type="entry name" value="ATP_grasp_subdomain_1"/>
</dbReference>